<feature type="domain" description="Alcohol dehydrogenase-like C-terminal" evidence="7">
    <location>
        <begin position="196"/>
        <end position="329"/>
    </location>
</feature>
<dbReference type="InterPro" id="IPR002328">
    <property type="entry name" value="ADH_Zn_CS"/>
</dbReference>
<accession>A0A2R4BLN8</accession>
<evidence type="ECO:0000256" key="4">
    <source>
        <dbReference type="ARBA" id="ARBA00022833"/>
    </source>
</evidence>
<evidence type="ECO:0000256" key="3">
    <source>
        <dbReference type="ARBA" id="ARBA00022723"/>
    </source>
</evidence>
<gene>
    <name evidence="9" type="ORF">Tharo_1302</name>
</gene>
<comment type="cofactor">
    <cofactor evidence="1 6">
        <name>Zn(2+)</name>
        <dbReference type="ChEBI" id="CHEBI:29105"/>
    </cofactor>
</comment>
<keyword evidence="10" id="KW-1185">Reference proteome</keyword>
<dbReference type="Gene3D" id="3.40.50.720">
    <property type="entry name" value="NAD(P)-binding Rossmann-like Domain"/>
    <property type="match status" value="1"/>
</dbReference>
<dbReference type="GO" id="GO:0004022">
    <property type="term" value="F:alcohol dehydrogenase (NAD+) activity"/>
    <property type="evidence" value="ECO:0007669"/>
    <property type="project" value="TreeGrafter"/>
</dbReference>
<evidence type="ECO:0000313" key="10">
    <source>
        <dbReference type="Proteomes" id="UP000241885"/>
    </source>
</evidence>
<keyword evidence="3 6" id="KW-0479">Metal-binding</keyword>
<comment type="similarity">
    <text evidence="2 6">Belongs to the zinc-containing alcohol dehydrogenase family.</text>
</comment>
<dbReference type="PANTHER" id="PTHR42940">
    <property type="entry name" value="ALCOHOL DEHYDROGENASE 1-RELATED"/>
    <property type="match status" value="1"/>
</dbReference>
<dbReference type="PANTHER" id="PTHR42940:SF8">
    <property type="entry name" value="VACUOLAR PROTEIN SORTING-ASSOCIATED PROTEIN 11"/>
    <property type="match status" value="1"/>
</dbReference>
<dbReference type="Proteomes" id="UP000241885">
    <property type="component" value="Chromosome"/>
</dbReference>
<dbReference type="InterPro" id="IPR011032">
    <property type="entry name" value="GroES-like_sf"/>
</dbReference>
<dbReference type="AlphaFoldDB" id="A0A2R4BLN8"/>
<dbReference type="GO" id="GO:0008270">
    <property type="term" value="F:zinc ion binding"/>
    <property type="evidence" value="ECO:0007669"/>
    <property type="project" value="InterPro"/>
</dbReference>
<dbReference type="KEGG" id="tak:Tharo_1302"/>
<dbReference type="Gene3D" id="3.90.180.10">
    <property type="entry name" value="Medium-chain alcohol dehydrogenases, catalytic domain"/>
    <property type="match status" value="1"/>
</dbReference>
<dbReference type="Pfam" id="PF08240">
    <property type="entry name" value="ADH_N"/>
    <property type="match status" value="1"/>
</dbReference>
<dbReference type="InterPro" id="IPR036291">
    <property type="entry name" value="NAD(P)-bd_dom_sf"/>
</dbReference>
<evidence type="ECO:0000259" key="8">
    <source>
        <dbReference type="Pfam" id="PF08240"/>
    </source>
</evidence>
<dbReference type="SMR" id="A0A2R4BLN8"/>
<evidence type="ECO:0000256" key="1">
    <source>
        <dbReference type="ARBA" id="ARBA00001947"/>
    </source>
</evidence>
<proteinExistence type="inferred from homology"/>
<dbReference type="InterPro" id="IPR013149">
    <property type="entry name" value="ADH-like_C"/>
</dbReference>
<evidence type="ECO:0000256" key="5">
    <source>
        <dbReference type="ARBA" id="ARBA00023002"/>
    </source>
</evidence>
<evidence type="ECO:0000313" key="9">
    <source>
        <dbReference type="EMBL" id="AVR88230.1"/>
    </source>
</evidence>
<dbReference type="SUPFAM" id="SSF50129">
    <property type="entry name" value="GroES-like"/>
    <property type="match status" value="1"/>
</dbReference>
<dbReference type="FunFam" id="3.40.50.720:FF:000958">
    <property type="entry name" value="6-hydroxycyclohex-1-ene-1-carbonyl-CoA dehydrogenase"/>
    <property type="match status" value="1"/>
</dbReference>
<dbReference type="NCBIfam" id="TIGR03201">
    <property type="entry name" value="dearomat_had"/>
    <property type="match status" value="1"/>
</dbReference>
<dbReference type="CDD" id="cd08254">
    <property type="entry name" value="hydroxyacyl_CoA_DH"/>
    <property type="match status" value="1"/>
</dbReference>
<dbReference type="SUPFAM" id="SSF51735">
    <property type="entry name" value="NAD(P)-binding Rossmann-fold domains"/>
    <property type="match status" value="1"/>
</dbReference>
<evidence type="ECO:0000256" key="2">
    <source>
        <dbReference type="ARBA" id="ARBA00008072"/>
    </source>
</evidence>
<dbReference type="PROSITE" id="PS00059">
    <property type="entry name" value="ADH_ZINC"/>
    <property type="match status" value="1"/>
</dbReference>
<keyword evidence="5" id="KW-0560">Oxidoreductase</keyword>
<organism evidence="9 10">
    <name type="scientific">Thauera aromatica K172</name>
    <dbReference type="NCBI Taxonomy" id="44139"/>
    <lineage>
        <taxon>Bacteria</taxon>
        <taxon>Pseudomonadati</taxon>
        <taxon>Pseudomonadota</taxon>
        <taxon>Betaproteobacteria</taxon>
        <taxon>Rhodocyclales</taxon>
        <taxon>Zoogloeaceae</taxon>
        <taxon>Thauera</taxon>
    </lineage>
</organism>
<dbReference type="EMBL" id="CP028339">
    <property type="protein sequence ID" value="AVR88230.1"/>
    <property type="molecule type" value="Genomic_DNA"/>
</dbReference>
<reference evidence="9 10" key="1">
    <citation type="submission" date="2018-03" db="EMBL/GenBank/DDBJ databases">
        <title>Complete genome sequence of Thauera aromatica, a model organism for studying aromatic compound degradation under denitrifying conditions.</title>
        <authorList>
            <person name="Lo H.-Y."/>
            <person name="Goris T."/>
            <person name="Boll M."/>
            <person name="Mueller J.A."/>
        </authorList>
    </citation>
    <scope>NUCLEOTIDE SEQUENCE [LARGE SCALE GENOMIC DNA]</scope>
    <source>
        <strain evidence="9 10">K172</strain>
    </source>
</reference>
<dbReference type="GO" id="GO:0005737">
    <property type="term" value="C:cytoplasm"/>
    <property type="evidence" value="ECO:0007669"/>
    <property type="project" value="TreeGrafter"/>
</dbReference>
<dbReference type="InterPro" id="IPR017614">
    <property type="entry name" value="Dearomat_deydrogenase"/>
</dbReference>
<dbReference type="Pfam" id="PF00107">
    <property type="entry name" value="ADH_zinc_N"/>
    <property type="match status" value="1"/>
</dbReference>
<evidence type="ECO:0000256" key="6">
    <source>
        <dbReference type="RuleBase" id="RU361277"/>
    </source>
</evidence>
<dbReference type="InterPro" id="IPR013154">
    <property type="entry name" value="ADH-like_N"/>
</dbReference>
<evidence type="ECO:0000259" key="7">
    <source>
        <dbReference type="Pfam" id="PF00107"/>
    </source>
</evidence>
<name>A0A2R4BLN8_THAAR</name>
<protein>
    <submittedName>
        <fullName evidence="9">6-hydroxycylohex-1-en-1-carbonyl-CoA dehydrogenase</fullName>
    </submittedName>
</protein>
<feature type="domain" description="Alcohol dehydrogenase-like N-terminal" evidence="8">
    <location>
        <begin position="42"/>
        <end position="150"/>
    </location>
</feature>
<keyword evidence="4 6" id="KW-0862">Zinc</keyword>
<sequence length="368" mass="38572">MAAKSSVSSWRSEMSSNPHRWMMTSPGAPMVRAEFEIGELSADQVVVAVAGCGVCHTDLGYYYDSVRTNHALPLALGHEISGRVVQAGANAAQWLGRAVIVPAVMPCGTCELCTSGHGTICRDQVMPGNDIQGGFASHVVVPARGLCPVDEARLAAAGLQLADVSVVADAVTTPYQAVLQAGVEPGDVAVVIGVGGVGGYAVQIANAFGASVVAIDVDPAKLEMMSKHGAALTLNAREISGRDLKKAIEAHAKANGLRLTRWKIFECSGTGAGQTSAYGLLTHGATLAVVGFTMDKVEVRLSNLMAFHARALGNWGCLPEYYPAALDLVLDKKIDLASFIERHPLDQIGEVFAAAHAHKLTRRAILTP</sequence>